<feature type="transmembrane region" description="Helical" evidence="1">
    <location>
        <begin position="26"/>
        <end position="44"/>
    </location>
</feature>
<dbReference type="Pfam" id="PF04350">
    <property type="entry name" value="PilO"/>
    <property type="match status" value="1"/>
</dbReference>
<keyword evidence="1" id="KW-0472">Membrane</keyword>
<proteinExistence type="predicted"/>
<dbReference type="EMBL" id="FPHP01000045">
    <property type="protein sequence ID" value="SFV75690.1"/>
    <property type="molecule type" value="Genomic_DNA"/>
</dbReference>
<evidence type="ECO:0000313" key="2">
    <source>
        <dbReference type="EMBL" id="SFV75690.1"/>
    </source>
</evidence>
<reference evidence="2" key="1">
    <citation type="submission" date="2016-10" db="EMBL/GenBank/DDBJ databases">
        <authorList>
            <person name="de Groot N.N."/>
        </authorList>
    </citation>
    <scope>NUCLEOTIDE SEQUENCE</scope>
</reference>
<sequence length="210" mass="24645">MKINIENILHSIDSVFKGKKKQEIQMIYIMVFGIIFSVSYLFFWDSSLAGFLQKQRELMALSKRVDSDKKYLKNNPPLKVVQLMQEIKKTEKKIIKLKDNNEYIRYKIKTISSLMYDKQAWGKYLLSISVYANENNIKIIDFTNKMVKNTKEFGHILDISLQFSGNYLHTLNFINSLEQSNLVVDIHDFDMKATDNLYTDLNISVWGIAY</sequence>
<name>A0A1W1D5C5_9ZZZZ</name>
<evidence type="ECO:0000256" key="1">
    <source>
        <dbReference type="SAM" id="Phobius"/>
    </source>
</evidence>
<dbReference type="AlphaFoldDB" id="A0A1W1D5C5"/>
<dbReference type="InterPro" id="IPR014717">
    <property type="entry name" value="Transl_elong_EF1B/ribsomal_bS6"/>
</dbReference>
<dbReference type="GO" id="GO:0043107">
    <property type="term" value="P:type IV pilus-dependent motility"/>
    <property type="evidence" value="ECO:0007669"/>
    <property type="project" value="InterPro"/>
</dbReference>
<gene>
    <name evidence="2" type="ORF">MNB_SM-3-1126</name>
</gene>
<keyword evidence="1" id="KW-0812">Transmembrane</keyword>
<dbReference type="Gene3D" id="3.30.70.60">
    <property type="match status" value="1"/>
</dbReference>
<dbReference type="GO" id="GO:0043683">
    <property type="term" value="P:type IV pilus assembly"/>
    <property type="evidence" value="ECO:0007669"/>
    <property type="project" value="InterPro"/>
</dbReference>
<organism evidence="2">
    <name type="scientific">hydrothermal vent metagenome</name>
    <dbReference type="NCBI Taxonomy" id="652676"/>
    <lineage>
        <taxon>unclassified sequences</taxon>
        <taxon>metagenomes</taxon>
        <taxon>ecological metagenomes</taxon>
    </lineage>
</organism>
<accession>A0A1W1D5C5</accession>
<protein>
    <submittedName>
        <fullName evidence="2">Uncharacterized protein</fullName>
    </submittedName>
</protein>
<keyword evidence="1" id="KW-1133">Transmembrane helix</keyword>
<dbReference type="InterPro" id="IPR007445">
    <property type="entry name" value="PilO"/>
</dbReference>